<feature type="domain" description="TRASH" evidence="9">
    <location>
        <begin position="1466"/>
        <end position="1502"/>
    </location>
</feature>
<reference evidence="10" key="3">
    <citation type="submission" date="2025-09" db="UniProtKB">
        <authorList>
            <consortium name="Ensembl"/>
        </authorList>
    </citation>
    <scope>IDENTIFICATION</scope>
</reference>
<keyword evidence="2" id="KW-0597">Phosphoprotein</keyword>
<feature type="domain" description="TRASH" evidence="9">
    <location>
        <begin position="1078"/>
        <end position="1116"/>
    </location>
</feature>
<keyword evidence="7" id="KW-0832">Ubl conjugation</keyword>
<feature type="compositionally biased region" description="Basic and acidic residues" evidence="8">
    <location>
        <begin position="778"/>
        <end position="787"/>
    </location>
</feature>
<dbReference type="Pfam" id="PF12012">
    <property type="entry name" value="DUF3504"/>
    <property type="match status" value="1"/>
</dbReference>
<dbReference type="GO" id="GO:0008270">
    <property type="term" value="F:zinc ion binding"/>
    <property type="evidence" value="ECO:0007669"/>
    <property type="project" value="UniProtKB-KW"/>
</dbReference>
<feature type="domain" description="TRASH" evidence="9">
    <location>
        <begin position="1880"/>
        <end position="1915"/>
    </location>
</feature>
<evidence type="ECO:0000256" key="5">
    <source>
        <dbReference type="ARBA" id="ARBA00022771"/>
    </source>
</evidence>
<evidence type="ECO:0000256" key="4">
    <source>
        <dbReference type="ARBA" id="ARBA00022737"/>
    </source>
</evidence>
<feature type="compositionally biased region" description="Acidic residues" evidence="8">
    <location>
        <begin position="722"/>
        <end position="745"/>
    </location>
</feature>
<feature type="compositionally biased region" description="Acidic residues" evidence="8">
    <location>
        <begin position="18"/>
        <end position="31"/>
    </location>
</feature>
<feature type="compositionally biased region" description="Basic and acidic residues" evidence="8">
    <location>
        <begin position="675"/>
        <end position="701"/>
    </location>
</feature>
<feature type="compositionally biased region" description="Low complexity" evidence="8">
    <location>
        <begin position="2166"/>
        <end position="2176"/>
    </location>
</feature>
<dbReference type="Ensembl" id="ENSAOCT00000015608.2">
    <property type="protein sequence ID" value="ENSAOCP00000000045.2"/>
    <property type="gene ID" value="ENSAOCG00000002857.2"/>
</dbReference>
<feature type="domain" description="TRASH" evidence="9">
    <location>
        <begin position="1839"/>
        <end position="1874"/>
    </location>
</feature>
<reference evidence="10" key="2">
    <citation type="submission" date="2025-08" db="UniProtKB">
        <authorList>
            <consortium name="Ensembl"/>
        </authorList>
    </citation>
    <scope>IDENTIFICATION</scope>
</reference>
<dbReference type="InterPro" id="IPR011017">
    <property type="entry name" value="TRASH_dom"/>
</dbReference>
<dbReference type="PANTHER" id="PTHR45736:SF5">
    <property type="entry name" value="ZINC FINGER MYM-TYPE PROTEIN 4"/>
    <property type="match status" value="1"/>
</dbReference>
<dbReference type="KEGG" id="aoce:111564494"/>
<feature type="domain" description="TRASH" evidence="9">
    <location>
        <begin position="1751"/>
        <end position="1787"/>
    </location>
</feature>
<evidence type="ECO:0000259" key="9">
    <source>
        <dbReference type="SMART" id="SM00746"/>
    </source>
</evidence>
<evidence type="ECO:0000256" key="6">
    <source>
        <dbReference type="ARBA" id="ARBA00022833"/>
    </source>
</evidence>
<evidence type="ECO:0000256" key="3">
    <source>
        <dbReference type="ARBA" id="ARBA00022723"/>
    </source>
</evidence>
<dbReference type="Pfam" id="PF24900">
    <property type="entry name" value="TRASH_ZMYM4"/>
    <property type="match status" value="3"/>
</dbReference>
<dbReference type="Pfam" id="PF06467">
    <property type="entry name" value="zf-FCS"/>
    <property type="match status" value="2"/>
</dbReference>
<feature type="domain" description="TRASH" evidence="9">
    <location>
        <begin position="1605"/>
        <end position="1640"/>
    </location>
</feature>
<feature type="domain" description="TRASH" evidence="9">
    <location>
        <begin position="997"/>
        <end position="1032"/>
    </location>
</feature>
<dbReference type="Proteomes" id="UP001501940">
    <property type="component" value="Chromosome 15"/>
</dbReference>
<reference evidence="10 11" key="1">
    <citation type="submission" date="2022-01" db="EMBL/GenBank/DDBJ databases">
        <title>A chromosome-scale genome assembly of the false clownfish, Amphiprion ocellaris.</title>
        <authorList>
            <person name="Ryu T."/>
        </authorList>
    </citation>
    <scope>NUCLEOTIDE SEQUENCE [LARGE SCALE GENOMIC DNA]</scope>
</reference>
<dbReference type="Pfam" id="PF25561">
    <property type="entry name" value="QRICH1"/>
    <property type="match status" value="1"/>
</dbReference>
<feature type="domain" description="TRASH" evidence="9">
    <location>
        <begin position="1296"/>
        <end position="1332"/>
    </location>
</feature>
<feature type="compositionally biased region" description="Acidic residues" evidence="8">
    <location>
        <begin position="2122"/>
        <end position="2142"/>
    </location>
</feature>
<feature type="domain" description="TRASH" evidence="9">
    <location>
        <begin position="1508"/>
        <end position="1548"/>
    </location>
</feature>
<feature type="region of interest" description="Disordered" evidence="8">
    <location>
        <begin position="875"/>
        <end position="895"/>
    </location>
</feature>
<dbReference type="STRING" id="80972.ENSAOCP00000000045"/>
<feature type="compositionally biased region" description="Basic and acidic residues" evidence="8">
    <location>
        <begin position="2072"/>
        <end position="2119"/>
    </location>
</feature>
<organism evidence="10 11">
    <name type="scientific">Amphiprion ocellaris</name>
    <name type="common">Clown anemonefish</name>
    <dbReference type="NCBI Taxonomy" id="80972"/>
    <lineage>
        <taxon>Eukaryota</taxon>
        <taxon>Metazoa</taxon>
        <taxon>Chordata</taxon>
        <taxon>Craniata</taxon>
        <taxon>Vertebrata</taxon>
        <taxon>Euteleostomi</taxon>
        <taxon>Actinopterygii</taxon>
        <taxon>Neopterygii</taxon>
        <taxon>Teleostei</taxon>
        <taxon>Neoteleostei</taxon>
        <taxon>Acanthomorphata</taxon>
        <taxon>Ovalentaria</taxon>
        <taxon>Pomacentridae</taxon>
        <taxon>Amphiprion</taxon>
    </lineage>
</organism>
<feature type="domain" description="TRASH" evidence="9">
    <location>
        <begin position="1254"/>
        <end position="1289"/>
    </location>
</feature>
<feature type="region of interest" description="Disordered" evidence="8">
    <location>
        <begin position="618"/>
        <end position="791"/>
    </location>
</feature>
<name>A0A3Q1AGF3_AMPOC</name>
<evidence type="ECO:0000256" key="1">
    <source>
        <dbReference type="ARBA" id="ARBA00022499"/>
    </source>
</evidence>
<feature type="compositionally biased region" description="Acidic residues" evidence="8">
    <location>
        <begin position="59"/>
        <end position="68"/>
    </location>
</feature>
<feature type="region of interest" description="Disordered" evidence="8">
    <location>
        <begin position="1"/>
        <end position="71"/>
    </location>
</feature>
<dbReference type="RefSeq" id="XP_023119879.2">
    <property type="nucleotide sequence ID" value="XM_023264111.3"/>
</dbReference>
<feature type="domain" description="TRASH" evidence="9">
    <location>
        <begin position="904"/>
        <end position="940"/>
    </location>
</feature>
<dbReference type="InterPro" id="IPR051284">
    <property type="entry name" value="ZnF_MYMT-QRICH1"/>
</dbReference>
<protein>
    <recommendedName>
        <fullName evidence="9">TRASH domain-containing protein</fullName>
    </recommendedName>
</protein>
<keyword evidence="6" id="KW-0862">Zinc</keyword>
<keyword evidence="11" id="KW-1185">Reference proteome</keyword>
<dbReference type="SUPFAM" id="SSF57716">
    <property type="entry name" value="Glucocorticoid receptor-like (DNA-binding domain)"/>
    <property type="match status" value="2"/>
</dbReference>
<evidence type="ECO:0000313" key="11">
    <source>
        <dbReference type="Proteomes" id="UP001501940"/>
    </source>
</evidence>
<feature type="domain" description="TRASH" evidence="9">
    <location>
        <begin position="1793"/>
        <end position="1828"/>
    </location>
</feature>
<feature type="domain" description="TRASH" evidence="9">
    <location>
        <begin position="1036"/>
        <end position="1072"/>
    </location>
</feature>
<dbReference type="GeneTree" id="ENSGT00940000166582"/>
<feature type="domain" description="TRASH" evidence="9">
    <location>
        <begin position="947"/>
        <end position="987"/>
    </location>
</feature>
<keyword evidence="3" id="KW-0479">Metal-binding</keyword>
<feature type="compositionally biased region" description="Basic and acidic residues" evidence="8">
    <location>
        <begin position="746"/>
        <end position="755"/>
    </location>
</feature>
<evidence type="ECO:0000313" key="10">
    <source>
        <dbReference type="Ensembl" id="ENSAOCP00000000045.2"/>
    </source>
</evidence>
<keyword evidence="4" id="KW-0677">Repeat</keyword>
<dbReference type="InterPro" id="IPR057926">
    <property type="entry name" value="QRICH1_dom"/>
</dbReference>
<dbReference type="InterPro" id="IPR021893">
    <property type="entry name" value="ZMYM2-like_C"/>
</dbReference>
<dbReference type="GeneID" id="111564494"/>
<dbReference type="PANTHER" id="PTHR45736">
    <property type="entry name" value="ZINC FINGER MYM-TYPE PROTEIN"/>
    <property type="match status" value="1"/>
</dbReference>
<feature type="domain" description="TRASH" evidence="9">
    <location>
        <begin position="1198"/>
        <end position="1238"/>
    </location>
</feature>
<dbReference type="InterPro" id="IPR010507">
    <property type="entry name" value="Znf_MYM"/>
</dbReference>
<accession>A0A3Q1AGF3</accession>
<feature type="domain" description="TRASH" evidence="9">
    <location>
        <begin position="1646"/>
        <end position="1684"/>
    </location>
</feature>
<feature type="region of interest" description="Disordered" evidence="8">
    <location>
        <begin position="2067"/>
        <end position="2206"/>
    </location>
</feature>
<feature type="domain" description="TRASH" evidence="9">
    <location>
        <begin position="1155"/>
        <end position="1191"/>
    </location>
</feature>
<dbReference type="SMART" id="SM00746">
    <property type="entry name" value="TRASH"/>
    <property type="match status" value="20"/>
</dbReference>
<dbReference type="OMA" id="RSECRMC"/>
<sequence>MGEKAEDSAEASSCAENSSDDDYVCEDEPSSDESYISDNNEPIRDLWKSQEDCAVQQEDSTDDSEADEKDPSITNKNYCYICKKPQTKISRHLYTHRKDEPEIAKVYALPRKSTERIKMLEKLRNKGNFEHNQEVLKSRTGELKVRKNMATVKKVATCIYCKHMYGYKQIWRHMQNCPSRKFSKPPIGGRTQILSLVAATGLIEHHKISSGVRKMLKKLKKDEVGSLVWSDPYLLQMAQCLYYLREEKRTYQYVNQKLRQMGRLLLILRKKSIDSFEVATKPQNFSKVVEAVGELAGFKESSKPQDRPNLVNSLGISLRRIADIKYARALINDADKEMIQEAETFMNLCAKEWPSGLKAALPKLTQPSTLAFIQDVQLFYQCLDKTAASGVESLMMYACSQVYTAVLRVTAAYVAIFNKNLADVSRVTLQSFKERPETEPQQNTLVNQSQFEQILSKNMVKINVASSTGKKFGLTLTSDLLSALTLLVSKREACGVPEDNPFLFGRSDDGRKNFYQAKQCICIFTARCGAKNKESLRSMYFCKHTVRIFQILSLTNDDLVELAKLLDRNIQTDRDYYQMPEAAADVARILELIFAMENGTLGQFEGKSLEEIEFPDQLQPFVDPDSPGNSDAKEKNEESETSTGRSSSKGFFSQARRKSGAPSSNKSGRGRKKKQETEKEQNKEKTDETDDRPADMMEKPAVDTPEETTTCSKAEETNIYFSDDDEDMNVDFNIDIDIDDDDEVRNEEYDGHDDSYGPSAKPVITDREDSTAEDEEETRLNENRSDGEFEEMMDDVEDEYSDREDEQQSYLMDVDSSGSTLNTEKKNNLSTAPTGMKDLKILIPKLDVKKLRTTVQVSQFLSLTNKSLVKDQKIHNVKKQPERPSTPTEVTHKASSEKEVHMNCSHCKKSMMKGQTAYQKKGFMDVFCSKNCLFEMFRHNKAAARTCHYCQRAISQPLDLIVAAVDIKGTMKDFCSPACLCDFKSRPVSPQTPPSLCSMCTKPCTITCELILNETVQRFCSDACLEGFQKDNRLICVNCSRTCYDKPLLLKLEHEIKTLCREKCLDELTKNIETSHPCTMCLCPRTVSDMITYKHSENVVELFCCRSCVASYKLRPATLLDYQVMKSSLQSKGKKDKQSNTEDAEVGSDSRCDFCSTCGKKLWRGKTVCWSSSLQKVFCSLLCRNEYHPDTNVVTKKCYNCFQEITRPQKMILAPVDDSGTMKELCGSTCLASVKSRRDAAARPPPQEGPRSECRMCARYSYCKFNLKLDDIIYKLCSDTCVINYHKINNIPLTYCDVCGSFCLDPRNTRKMDGGRRSMCSGKCVAKFKEKAETQRLCLMCQTSHLVLDMIENINSEGTLELFCSNRCMMVHNAQTFTVSEKRSPSPEDVDIKEVKPSLLNLECIKEEPIDEDYCQILPTSVSNQDIKKEPNVAKEDLKIGSVFSLNGDSKPTKPTLTHMDLPASCSSCKNVLMDGETVYQRKGHQEIFCSSSCLLKFFQMKSVKKTCHFCLQVITQHQDVLQASVDNEGTEKDFCSQTCLSSFNYKSSVSSKIPVVPIASHSQCSMCSRYCISKKEIIQQGVVHKICSEPCFLRFCNMNKLSVCVNCRSCSSSPLTLKMEDGNKTLCGAECLVQFKQKIQTPQPCAMCHTSNPMSNMVEHRNRDNVVEFFCSCSCVMASKIQAVSASGASLNCDHCGKTSVPACHLAMSDSSIKNFCTLTCAMAFKESEKDLAAPTDPAGASKPPEKLLCAQCRRTIKTTPKVIQRKDKMNFVCSLACSQEFKKANNITGTCEYCKNVRIIKDTKRVEDKECNFCSDSCRVLLHHDLESKPGQRYCSCAYCLSIAVTVVTKHNEGTEVEFCSKECSKNYKNLQNNVAKCDSCGCKGKLKQSLPMVGEVKHFCDLKCLLHFCNNKVHTVDAASPASGSAVTTQSSPVIANVMSLASALSARNNTSTNSAQNVSVADIQTKVVGHASVQTVPKELKNKSMLCTPLVHNKGTSCVAETAETEAQTDKVDPEVVVLRVPVPVPVPVYVPLPMNMYTQYTPQPVGLPLPLPVPVFVPAMSDSSTKTTEETKQLESTDGDLNLRPETETEQTERNEKDNDQKDGDETKEGERQETQSIDDDNVDADDYQCTLDDQEDLLSGANHDSMGPSEISPTPPPAASPSQQTPGKVNNKNKKSKKSKEEMPQSEAPTVTTKKSHKVNTQHGIEAWKRWIQWRESQTGLGPISSHSVRLRADILRCSAVDLSHGLYRFIKEVKQPDGEPYSPDGLFYLCLGIQKHLLENGRGENIFTDAIYNKFSTKITKLLKHFQPSVASNGSISSSVREEFLWDCKQVGSFSPMVLLNTMLFFCCKYFGFTTVKEHRQLSFARTSCCTRTNPDKTKSTVLRFYPPTSQTEAETDADGVPAKKRKKDESEEHFLEMIENTENPLRCPVRLYEFYLSKTPDSVRQRSNLFYLQPRSCCYPSSRLWFTSSPLQDSAMEAMIVRIFAVQELQRSK</sequence>
<keyword evidence="5" id="KW-0863">Zinc-finger</keyword>
<feature type="domain" description="TRASH" evidence="9">
    <location>
        <begin position="1565"/>
        <end position="1600"/>
    </location>
</feature>
<feature type="compositionally biased region" description="Basic and acidic residues" evidence="8">
    <location>
        <begin position="41"/>
        <end position="51"/>
    </location>
</feature>
<evidence type="ECO:0000256" key="7">
    <source>
        <dbReference type="ARBA" id="ARBA00022843"/>
    </source>
</evidence>
<feature type="domain" description="TRASH" evidence="9">
    <location>
        <begin position="1338"/>
        <end position="1376"/>
    </location>
</feature>
<evidence type="ECO:0000256" key="2">
    <source>
        <dbReference type="ARBA" id="ARBA00022553"/>
    </source>
</evidence>
<proteinExistence type="predicted"/>
<keyword evidence="1" id="KW-1017">Isopeptide bond</keyword>
<evidence type="ECO:0000256" key="8">
    <source>
        <dbReference type="SAM" id="MobiDB-lite"/>
    </source>
</evidence>
<feature type="domain" description="TRASH" evidence="9">
    <location>
        <begin position="1694"/>
        <end position="1730"/>
    </location>
</feature>